<dbReference type="EMBL" id="CP001727">
    <property type="protein sequence ID" value="ACV58444.1"/>
    <property type="molecule type" value="Genomic_DNA"/>
</dbReference>
<evidence type="ECO:0000313" key="4">
    <source>
        <dbReference type="Proteomes" id="UP000001917"/>
    </source>
</evidence>
<reference evidence="3 4" key="2">
    <citation type="journal article" date="2010" name="Stand. Genomic Sci.">
        <title>Complete genome sequence of Alicyclobacillus acidocaldarius type strain (104-IA).</title>
        <authorList>
            <person name="Mavromatis K."/>
            <person name="Sikorski J."/>
            <person name="Lapidus A."/>
            <person name="Glavina Del Rio T."/>
            <person name="Copeland A."/>
            <person name="Tice H."/>
            <person name="Cheng J.F."/>
            <person name="Lucas S."/>
            <person name="Chen F."/>
            <person name="Nolan M."/>
            <person name="Bruce D."/>
            <person name="Goodwin L."/>
            <person name="Pitluck S."/>
            <person name="Ivanova N."/>
            <person name="Ovchinnikova G."/>
            <person name="Pati A."/>
            <person name="Chen A."/>
            <person name="Palaniappan K."/>
            <person name="Land M."/>
            <person name="Hauser L."/>
            <person name="Chang Y.J."/>
            <person name="Jeffries C.D."/>
            <person name="Chain P."/>
            <person name="Meincke L."/>
            <person name="Sims D."/>
            <person name="Chertkov O."/>
            <person name="Han C."/>
            <person name="Brettin T."/>
            <person name="Detter J.C."/>
            <person name="Wahrenburg C."/>
            <person name="Rohde M."/>
            <person name="Pukall R."/>
            <person name="Goker M."/>
            <person name="Bristow J."/>
            <person name="Eisen J.A."/>
            <person name="Markowitz V."/>
            <person name="Hugenholtz P."/>
            <person name="Klenk H.P."/>
            <person name="Kyrpides N.C."/>
        </authorList>
    </citation>
    <scope>NUCLEOTIDE SEQUENCE [LARGE SCALE GENOMIC DNA]</scope>
    <source>
        <strain evidence="4">ATCC 27009 / DSM 446 / BCRC 14685 / JCM 5260 / KCTC 1825 / NBRC 15652 / NCIMB 11725 / NRRL B-14509 / 104-IA</strain>
    </source>
</reference>
<dbReference type="RefSeq" id="WP_012810762.1">
    <property type="nucleotide sequence ID" value="NC_013205.1"/>
</dbReference>
<dbReference type="AlphaFoldDB" id="C8WWH3"/>
<feature type="region of interest" description="Disordered" evidence="2">
    <location>
        <begin position="121"/>
        <end position="145"/>
    </location>
</feature>
<keyword evidence="4" id="KW-1185">Reference proteome</keyword>
<protein>
    <submittedName>
        <fullName evidence="3">Uncharacterized protein</fullName>
    </submittedName>
</protein>
<gene>
    <name evidence="3" type="ordered locus">Aaci_1418</name>
</gene>
<name>C8WWH3_ALIAD</name>
<dbReference type="KEGG" id="aac:Aaci_1418"/>
<keyword evidence="1" id="KW-0175">Coiled coil</keyword>
<dbReference type="Proteomes" id="UP000001917">
    <property type="component" value="Chromosome"/>
</dbReference>
<accession>C8WWH3</accession>
<reference evidence="4" key="1">
    <citation type="submission" date="2009-09" db="EMBL/GenBank/DDBJ databases">
        <title>The complete chromosome of Alicyclobacillus acidocaldarius subsp. acidocaldarius DSM 446.</title>
        <authorList>
            <consortium name="US DOE Joint Genome Institute (JGI-PGF)"/>
            <person name="Lucas S."/>
            <person name="Copeland A."/>
            <person name="Lapidus A."/>
            <person name="Glavina del Rio T."/>
            <person name="Dalin E."/>
            <person name="Tice H."/>
            <person name="Bruce D."/>
            <person name="Goodwin L."/>
            <person name="Pitluck S."/>
            <person name="Kyrpides N."/>
            <person name="Mavromatis K."/>
            <person name="Ivanova N."/>
            <person name="Ovchinnikova G."/>
            <person name="Chertkov O."/>
            <person name="Sims D."/>
            <person name="Brettin T."/>
            <person name="Detter J.C."/>
            <person name="Han C."/>
            <person name="Larimer F."/>
            <person name="Land M."/>
            <person name="Hauser L."/>
            <person name="Markowitz V."/>
            <person name="Cheng J.-F."/>
            <person name="Hugenholtz P."/>
            <person name="Woyke T."/>
            <person name="Wu D."/>
            <person name="Pukall R."/>
            <person name="Klenk H.-P."/>
            <person name="Eisen J.A."/>
        </authorList>
    </citation>
    <scope>NUCLEOTIDE SEQUENCE [LARGE SCALE GENOMIC DNA]</scope>
    <source>
        <strain evidence="4">ATCC 27009 / DSM 446 / BCRC 14685 / JCM 5260 / KCTC 1825 / NBRC 15652 / NCIMB 11725 / NRRL B-14509 / 104-IA</strain>
    </source>
</reference>
<evidence type="ECO:0000256" key="1">
    <source>
        <dbReference type="SAM" id="Coils"/>
    </source>
</evidence>
<sequence>MWETLILAAVCVVLLAMLYAVSGARKTHPGVKGFFRWTAAQLRLRAAGPGSPRNAEFLADRARWDTAGGEKPSDARLAIQVLEEMYQEWDQRSRQLEARIQAVETAVARLTAMVEGAMRDARNDTDEVSAKGLRPKPSDSGPVIGMTPKAAAHAALENNARELEAPSSMEVADTSKHGSQSPWPRAQASRELLYFSILDLLHEGRSRDEIQDLLGVSTDEIAVVEKLLRMAGRSESGVH</sequence>
<feature type="coiled-coil region" evidence="1">
    <location>
        <begin position="79"/>
        <end position="113"/>
    </location>
</feature>
<feature type="region of interest" description="Disordered" evidence="2">
    <location>
        <begin position="164"/>
        <end position="184"/>
    </location>
</feature>
<dbReference type="STRING" id="521098.Aaci_1418"/>
<evidence type="ECO:0000256" key="2">
    <source>
        <dbReference type="SAM" id="MobiDB-lite"/>
    </source>
</evidence>
<evidence type="ECO:0000313" key="3">
    <source>
        <dbReference type="EMBL" id="ACV58444.1"/>
    </source>
</evidence>
<organism evidence="3 4">
    <name type="scientific">Alicyclobacillus acidocaldarius subsp. acidocaldarius (strain ATCC 27009 / DSM 446 / BCRC 14685 / JCM 5260 / KCTC 1825 / NBRC 15652 / NCIMB 11725 / NRRL B-14509 / 104-IA)</name>
    <name type="common">Bacillus acidocaldarius</name>
    <dbReference type="NCBI Taxonomy" id="521098"/>
    <lineage>
        <taxon>Bacteria</taxon>
        <taxon>Bacillati</taxon>
        <taxon>Bacillota</taxon>
        <taxon>Bacilli</taxon>
        <taxon>Bacillales</taxon>
        <taxon>Alicyclobacillaceae</taxon>
        <taxon>Alicyclobacillus</taxon>
    </lineage>
</organism>
<dbReference type="HOGENOM" id="CLU_1159191_0_0_9"/>
<proteinExistence type="predicted"/>